<reference evidence="2 3" key="1">
    <citation type="submission" date="2019-07" db="EMBL/GenBank/DDBJ databases">
        <authorList>
            <person name="Park M."/>
        </authorList>
    </citation>
    <scope>NUCLEOTIDE SEQUENCE [LARGE SCALE GENOMIC DNA]</scope>
    <source>
        <strain evidence="2 3">KCTC32445</strain>
    </source>
</reference>
<dbReference type="InterPro" id="IPR050491">
    <property type="entry name" value="AmpC-like"/>
</dbReference>
<evidence type="ECO:0000313" key="3">
    <source>
        <dbReference type="Proteomes" id="UP000320160"/>
    </source>
</evidence>
<dbReference type="PANTHER" id="PTHR46825">
    <property type="entry name" value="D-ALANYL-D-ALANINE-CARBOXYPEPTIDASE/ENDOPEPTIDASE AMPH"/>
    <property type="match status" value="1"/>
</dbReference>
<evidence type="ECO:0000259" key="1">
    <source>
        <dbReference type="Pfam" id="PF00144"/>
    </source>
</evidence>
<comment type="caution">
    <text evidence="2">The sequence shown here is derived from an EMBL/GenBank/DDBJ whole genome shotgun (WGS) entry which is preliminary data.</text>
</comment>
<name>A0A553WD96_9SPHN</name>
<organism evidence="2 3">
    <name type="scientific">Sphingorhabdus contaminans</name>
    <dbReference type="NCBI Taxonomy" id="1343899"/>
    <lineage>
        <taxon>Bacteria</taxon>
        <taxon>Pseudomonadati</taxon>
        <taxon>Pseudomonadota</taxon>
        <taxon>Alphaproteobacteria</taxon>
        <taxon>Sphingomonadales</taxon>
        <taxon>Sphingomonadaceae</taxon>
        <taxon>Sphingorhabdus</taxon>
    </lineage>
</organism>
<sequence length="387" mass="42299">MIRAITSKKAANLPDTPEEWKGRIDYVDLDGRLAAMASRPEMAGLAVAIVEHGELRFVGTYGVLDRTDGSPVTPASIFRWASVSKTVTGALAANLASEAALDLEQPVSTWKSSLRLPQGAETRLTFAQLLAQQTGLTKNAYDEKLEDGEDPADLRARLVAAPLQCQPGTCHTYQNIAFDDASEILAQAAQRPFAAAVSERLFLPLGMTSATYGMAGLTGAKQWARPHNGSQVRTLRESYWRVPAAAGVNSNIVDFARWMQAMMGQQAKILPESTLRITHMPRVKTPSLYGGELRQANGEASYGLGWRNFTYDGHRLAGHSGAVDGYRATMIFEPVTRTGVVAMWNSNWGRPFRIPFAVIDSYYGKKDSRWLDFSDLPPLASTSDAEQ</sequence>
<keyword evidence="3" id="KW-1185">Reference proteome</keyword>
<dbReference type="OrthoDB" id="119951at2"/>
<feature type="domain" description="Beta-lactamase-related" evidence="1">
    <location>
        <begin position="38"/>
        <end position="347"/>
    </location>
</feature>
<dbReference type="SUPFAM" id="SSF56601">
    <property type="entry name" value="beta-lactamase/transpeptidase-like"/>
    <property type="match status" value="1"/>
</dbReference>
<dbReference type="Gene3D" id="3.40.710.10">
    <property type="entry name" value="DD-peptidase/beta-lactamase superfamily"/>
    <property type="match status" value="1"/>
</dbReference>
<dbReference type="Pfam" id="PF00144">
    <property type="entry name" value="Beta-lactamase"/>
    <property type="match status" value="1"/>
</dbReference>
<dbReference type="PANTHER" id="PTHR46825:SF15">
    <property type="entry name" value="BETA-LACTAMASE-RELATED DOMAIN-CONTAINING PROTEIN"/>
    <property type="match status" value="1"/>
</dbReference>
<proteinExistence type="predicted"/>
<dbReference type="InterPro" id="IPR001466">
    <property type="entry name" value="Beta-lactam-related"/>
</dbReference>
<protein>
    <submittedName>
        <fullName evidence="2">Beta-lactamase family protein</fullName>
    </submittedName>
</protein>
<dbReference type="AlphaFoldDB" id="A0A553WD96"/>
<dbReference type="Proteomes" id="UP000320160">
    <property type="component" value="Unassembled WGS sequence"/>
</dbReference>
<dbReference type="InterPro" id="IPR012338">
    <property type="entry name" value="Beta-lactam/transpept-like"/>
</dbReference>
<dbReference type="EMBL" id="VKKU01000002">
    <property type="protein sequence ID" value="TSB02660.1"/>
    <property type="molecule type" value="Genomic_DNA"/>
</dbReference>
<accession>A0A553WD96</accession>
<gene>
    <name evidence="2" type="ORF">FOM92_13810</name>
</gene>
<evidence type="ECO:0000313" key="2">
    <source>
        <dbReference type="EMBL" id="TSB02660.1"/>
    </source>
</evidence>